<reference evidence="2 3" key="1">
    <citation type="submission" date="2013-03" db="EMBL/GenBank/DDBJ databases">
        <title>Draft genome sequence of Gracibacillus halophilus YIM-C55.5, a moderately halophilic and thermophilic organism from the Xiaochaidamu salt lake.</title>
        <authorList>
            <person name="Sugumar T."/>
            <person name="Polireddy D.R."/>
            <person name="Antony A."/>
            <person name="Madhava Y.R."/>
            <person name="Sivakumar N."/>
        </authorList>
    </citation>
    <scope>NUCLEOTIDE SEQUENCE [LARGE SCALE GENOMIC DNA]</scope>
    <source>
        <strain evidence="2 3">YIM-C55.5</strain>
    </source>
</reference>
<dbReference type="PATRIC" id="fig|1308866.3.peg.3150"/>
<sequence length="80" mass="9205">MDKISKVLFWGGIIYFIIMVFTNMESTFHLNATQYIPEGEEPEPIRIAQIISDITQPAYNGLVLIALSYITNYFSQKKLD</sequence>
<name>N4WQN9_9BACI</name>
<evidence type="ECO:0000256" key="1">
    <source>
        <dbReference type="SAM" id="Phobius"/>
    </source>
</evidence>
<dbReference type="EMBL" id="APML01000099">
    <property type="protein sequence ID" value="ENH95521.1"/>
    <property type="molecule type" value="Genomic_DNA"/>
</dbReference>
<comment type="caution">
    <text evidence="2">The sequence shown here is derived from an EMBL/GenBank/DDBJ whole genome shotgun (WGS) entry which is preliminary data.</text>
</comment>
<accession>N4WQN9</accession>
<evidence type="ECO:0000313" key="2">
    <source>
        <dbReference type="EMBL" id="ENH95521.1"/>
    </source>
</evidence>
<feature type="transmembrane region" description="Helical" evidence="1">
    <location>
        <begin position="7"/>
        <end position="24"/>
    </location>
</feature>
<keyword evidence="1" id="KW-1133">Transmembrane helix</keyword>
<keyword evidence="1" id="KW-0812">Transmembrane</keyword>
<dbReference type="RefSeq" id="WP_003475416.1">
    <property type="nucleotide sequence ID" value="NZ_APML01000099.1"/>
</dbReference>
<dbReference type="OrthoDB" id="2972337at2"/>
<keyword evidence="1" id="KW-0472">Membrane</keyword>
<protein>
    <submittedName>
        <fullName evidence="2">Uncharacterized protein</fullName>
    </submittedName>
</protein>
<evidence type="ECO:0000313" key="3">
    <source>
        <dbReference type="Proteomes" id="UP000012283"/>
    </source>
</evidence>
<gene>
    <name evidence="2" type="ORF">J416_15657</name>
</gene>
<dbReference type="AlphaFoldDB" id="N4WQN9"/>
<keyword evidence="3" id="KW-1185">Reference proteome</keyword>
<proteinExistence type="predicted"/>
<organism evidence="2 3">
    <name type="scientific">Gracilibacillus halophilus YIM-C55.5</name>
    <dbReference type="NCBI Taxonomy" id="1308866"/>
    <lineage>
        <taxon>Bacteria</taxon>
        <taxon>Bacillati</taxon>
        <taxon>Bacillota</taxon>
        <taxon>Bacilli</taxon>
        <taxon>Bacillales</taxon>
        <taxon>Bacillaceae</taxon>
        <taxon>Gracilibacillus</taxon>
    </lineage>
</organism>
<dbReference type="Proteomes" id="UP000012283">
    <property type="component" value="Unassembled WGS sequence"/>
</dbReference>